<keyword evidence="4 6" id="KW-0539">Nucleus</keyword>
<feature type="compositionally biased region" description="Basic and acidic residues" evidence="7">
    <location>
        <begin position="29"/>
        <end position="46"/>
    </location>
</feature>
<reference evidence="8 9" key="1">
    <citation type="journal article" date="2023" name="IMA Fungus">
        <title>Comparative genomic study of the Penicillium genus elucidates a diverse pangenome and 15 lateral gene transfer events.</title>
        <authorList>
            <person name="Petersen C."/>
            <person name="Sorensen T."/>
            <person name="Nielsen M.R."/>
            <person name="Sondergaard T.E."/>
            <person name="Sorensen J.L."/>
            <person name="Fitzpatrick D.A."/>
            <person name="Frisvad J.C."/>
            <person name="Nielsen K.L."/>
        </authorList>
    </citation>
    <scope>NUCLEOTIDE SEQUENCE [LARGE SCALE GENOMIC DNA]</scope>
    <source>
        <strain evidence="8 9">IBT 3361</strain>
    </source>
</reference>
<dbReference type="InterPro" id="IPR003923">
    <property type="entry name" value="TAF10"/>
</dbReference>
<dbReference type="Proteomes" id="UP001220256">
    <property type="component" value="Unassembled WGS sequence"/>
</dbReference>
<gene>
    <name evidence="8" type="ORF">N7505_005139</name>
</gene>
<feature type="region of interest" description="Disordered" evidence="7">
    <location>
        <begin position="1"/>
        <end position="79"/>
    </location>
</feature>
<evidence type="ECO:0000256" key="2">
    <source>
        <dbReference type="ARBA" id="ARBA00023015"/>
    </source>
</evidence>
<feature type="compositionally biased region" description="Polar residues" evidence="7">
    <location>
        <begin position="1"/>
        <end position="19"/>
    </location>
</feature>
<accession>A0ABQ8WK04</accession>
<evidence type="ECO:0000256" key="7">
    <source>
        <dbReference type="SAM" id="MobiDB-lite"/>
    </source>
</evidence>
<dbReference type="Pfam" id="PF03540">
    <property type="entry name" value="TAF10"/>
    <property type="match status" value="1"/>
</dbReference>
<proteinExistence type="inferred from homology"/>
<feature type="compositionally biased region" description="Gly residues" evidence="7">
    <location>
        <begin position="200"/>
        <end position="211"/>
    </location>
</feature>
<evidence type="ECO:0000256" key="3">
    <source>
        <dbReference type="ARBA" id="ARBA00023163"/>
    </source>
</evidence>
<dbReference type="PANTHER" id="PTHR21242:SF0">
    <property type="entry name" value="TRANSCRIPTION INITIATION FACTOR TFIID SUBUNIT 10"/>
    <property type="match status" value="1"/>
</dbReference>
<keyword evidence="3 6" id="KW-0804">Transcription</keyword>
<dbReference type="EMBL" id="JAPVEB010000003">
    <property type="protein sequence ID" value="KAJ5269381.1"/>
    <property type="molecule type" value="Genomic_DNA"/>
</dbReference>
<comment type="similarity">
    <text evidence="5 6">Belongs to the TAF10 family.</text>
</comment>
<comment type="caution">
    <text evidence="8">The sequence shown here is derived from an EMBL/GenBank/DDBJ whole genome shotgun (WGS) entry which is preliminary data.</text>
</comment>
<feature type="compositionally biased region" description="Gly residues" evidence="7">
    <location>
        <begin position="173"/>
        <end position="185"/>
    </location>
</feature>
<name>A0ABQ8WK04_PENCH</name>
<evidence type="ECO:0000256" key="1">
    <source>
        <dbReference type="ARBA" id="ARBA00004123"/>
    </source>
</evidence>
<organism evidence="8 9">
    <name type="scientific">Penicillium chrysogenum</name>
    <name type="common">Penicillium notatum</name>
    <dbReference type="NCBI Taxonomy" id="5076"/>
    <lineage>
        <taxon>Eukaryota</taxon>
        <taxon>Fungi</taxon>
        <taxon>Dikarya</taxon>
        <taxon>Ascomycota</taxon>
        <taxon>Pezizomycotina</taxon>
        <taxon>Eurotiomycetes</taxon>
        <taxon>Eurotiomycetidae</taxon>
        <taxon>Eurotiales</taxon>
        <taxon>Aspergillaceae</taxon>
        <taxon>Penicillium</taxon>
        <taxon>Penicillium chrysogenum species complex</taxon>
    </lineage>
</organism>
<comment type="subcellular location">
    <subcellularLocation>
        <location evidence="1 6">Nucleus</location>
    </subcellularLocation>
</comment>
<sequence>MADSQTSQLPQSIPQNGSQDHPPPSESEDIIKTEPDLDASIEKDVEMNTENQTGANASANAPGQDPMAPAPEPSKKETSLREFLGKMDDYAPIIPDAVTAHYLTLAGLPPPGTGPGQTPPHLARLLALAAQKFVSDIAADSYQFARIRASNSSSANNPIGSLAAAAGLNAPAGAGGAPAPGGDGGKSSKSGTHLGIQRPGFGGGGSGGSGQGRTVLTMEDLGMAVSEYGVSVKRGEFYR</sequence>
<evidence type="ECO:0000313" key="8">
    <source>
        <dbReference type="EMBL" id="KAJ5269381.1"/>
    </source>
</evidence>
<evidence type="ECO:0000256" key="5">
    <source>
        <dbReference type="ARBA" id="ARBA00025730"/>
    </source>
</evidence>
<comment type="function">
    <text evidence="6">Functions as a component of both the DNA-binding general transcription initiation factor complex TFIID and the transcription coactivator SAGA complex. Binding of TFIID to a promoter (with or without TATA element) is the initial step in pre-initiation complex (PIC) formation. TFIID plays a key role in the regulation of gene expression by RNA polymerase II through different activities such as transcription activator interaction, core promoter recognition and selectivity, TFIIA and TFIIB interaction, chromatin modification (histone acetylation by TAF1), facilitation of DNA opening and initiation of transcription. SAGA acts as a general cofactor required for essentially all RNA polymerase II transcription. At the promoters, SAGA is required for transcription pre-initiation complex (PIC) recruitment. It influences RNA polymerase II transcriptional activity through different activities such as TBP interaction (via core/TAF module) and promoter selectivity, interaction with transcription activators (via Tra1/SPT module), and chromatin modification through histone acetylation (via HAT module) and deubiquitination (via DUB module). SAGA preferentially acetylates histones H3 (to form H3K9ac, H3K14ac, H3K18ac and H3K23ac) and H2B and deubiquitinates histone H2B. SAGA interacts with DNA via upstream activating sequences (UASs).</text>
</comment>
<feature type="compositionally biased region" description="Polar residues" evidence="7">
    <location>
        <begin position="48"/>
        <end position="61"/>
    </location>
</feature>
<keyword evidence="2 6" id="KW-0805">Transcription regulation</keyword>
<dbReference type="PIRSF" id="PIRSF017246">
    <property type="entry name" value="TFIID_TAF10"/>
    <property type="match status" value="1"/>
</dbReference>
<evidence type="ECO:0000313" key="9">
    <source>
        <dbReference type="Proteomes" id="UP001220256"/>
    </source>
</evidence>
<evidence type="ECO:0000256" key="6">
    <source>
        <dbReference type="PIRNR" id="PIRNR017246"/>
    </source>
</evidence>
<keyword evidence="9" id="KW-1185">Reference proteome</keyword>
<dbReference type="PANTHER" id="PTHR21242">
    <property type="entry name" value="TRANSCRIPTION INITIATION FACTOR TFIID SUBUNIT 10"/>
    <property type="match status" value="1"/>
</dbReference>
<protein>
    <recommendedName>
        <fullName evidence="6">Transcription initiation factor TFIID subunit 10</fullName>
    </recommendedName>
</protein>
<evidence type="ECO:0000256" key="4">
    <source>
        <dbReference type="ARBA" id="ARBA00023242"/>
    </source>
</evidence>
<feature type="region of interest" description="Disordered" evidence="7">
    <location>
        <begin position="173"/>
        <end position="214"/>
    </location>
</feature>